<dbReference type="PROSITE" id="PS50110">
    <property type="entry name" value="RESPONSE_REGULATORY"/>
    <property type="match status" value="1"/>
</dbReference>
<evidence type="ECO:0000313" key="5">
    <source>
        <dbReference type="EMBL" id="KFE66877.1"/>
    </source>
</evidence>
<dbReference type="SUPFAM" id="SSF52172">
    <property type="entry name" value="CheY-like"/>
    <property type="match status" value="1"/>
</dbReference>
<dbReference type="CDD" id="cd00156">
    <property type="entry name" value="REC"/>
    <property type="match status" value="1"/>
</dbReference>
<name>A0A085WGR4_9BACT</name>
<keyword evidence="1" id="KW-0597">Phosphoprotein</keyword>
<gene>
    <name evidence="5" type="ORF">DB31_9091</name>
</gene>
<dbReference type="Gene3D" id="1.10.287.1490">
    <property type="match status" value="1"/>
</dbReference>
<feature type="region of interest" description="Disordered" evidence="3">
    <location>
        <begin position="186"/>
        <end position="223"/>
    </location>
</feature>
<dbReference type="GO" id="GO:0000160">
    <property type="term" value="P:phosphorelay signal transduction system"/>
    <property type="evidence" value="ECO:0007669"/>
    <property type="project" value="InterPro"/>
</dbReference>
<dbReference type="Gene3D" id="3.40.50.2300">
    <property type="match status" value="1"/>
</dbReference>
<comment type="caution">
    <text evidence="5">The sequence shown here is derived from an EMBL/GenBank/DDBJ whole genome shotgun (WGS) entry which is preliminary data.</text>
</comment>
<dbReference type="InterPro" id="IPR050595">
    <property type="entry name" value="Bact_response_regulator"/>
</dbReference>
<dbReference type="InterPro" id="IPR011006">
    <property type="entry name" value="CheY-like_superfamily"/>
</dbReference>
<feature type="region of interest" description="Disordered" evidence="3">
    <location>
        <begin position="305"/>
        <end position="348"/>
    </location>
</feature>
<dbReference type="STRING" id="394096.DB31_9091"/>
<evidence type="ECO:0000256" key="2">
    <source>
        <dbReference type="PROSITE-ProRule" id="PRU00169"/>
    </source>
</evidence>
<reference evidence="5 6" key="1">
    <citation type="submission" date="2014-04" db="EMBL/GenBank/DDBJ databases">
        <title>Genome assembly of Hyalangium minutum DSM 14724.</title>
        <authorList>
            <person name="Sharma G."/>
            <person name="Subramanian S."/>
        </authorList>
    </citation>
    <scope>NUCLEOTIDE SEQUENCE [LARGE SCALE GENOMIC DNA]</scope>
    <source>
        <strain evidence="5 6">DSM 14724</strain>
    </source>
</reference>
<keyword evidence="6" id="KW-1185">Reference proteome</keyword>
<feature type="domain" description="Response regulatory" evidence="4">
    <location>
        <begin position="4"/>
        <end position="120"/>
    </location>
</feature>
<dbReference type="RefSeq" id="WP_044191963.1">
    <property type="nucleotide sequence ID" value="NZ_JMCB01000009.1"/>
</dbReference>
<dbReference type="Proteomes" id="UP000028725">
    <property type="component" value="Unassembled WGS sequence"/>
</dbReference>
<dbReference type="Pfam" id="PF00072">
    <property type="entry name" value="Response_reg"/>
    <property type="match status" value="1"/>
</dbReference>
<dbReference type="AlphaFoldDB" id="A0A085WGR4"/>
<protein>
    <submittedName>
        <fullName evidence="5">TolA protein</fullName>
    </submittedName>
</protein>
<evidence type="ECO:0000256" key="1">
    <source>
        <dbReference type="ARBA" id="ARBA00022553"/>
    </source>
</evidence>
<dbReference type="PATRIC" id="fig|394096.3.peg.5118"/>
<dbReference type="EMBL" id="JMCB01000009">
    <property type="protein sequence ID" value="KFE66877.1"/>
    <property type="molecule type" value="Genomic_DNA"/>
</dbReference>
<dbReference type="SUPFAM" id="SSF57997">
    <property type="entry name" value="Tropomyosin"/>
    <property type="match status" value="1"/>
</dbReference>
<dbReference type="PANTHER" id="PTHR44591">
    <property type="entry name" value="STRESS RESPONSE REGULATOR PROTEIN 1"/>
    <property type="match status" value="1"/>
</dbReference>
<evidence type="ECO:0000259" key="4">
    <source>
        <dbReference type="PROSITE" id="PS50110"/>
    </source>
</evidence>
<dbReference type="SMART" id="SM00448">
    <property type="entry name" value="REC"/>
    <property type="match status" value="1"/>
</dbReference>
<feature type="compositionally biased region" description="Pro residues" evidence="3">
    <location>
        <begin position="244"/>
        <end position="257"/>
    </location>
</feature>
<dbReference type="InterPro" id="IPR001789">
    <property type="entry name" value="Sig_transdc_resp-reg_receiver"/>
</dbReference>
<evidence type="ECO:0000313" key="6">
    <source>
        <dbReference type="Proteomes" id="UP000028725"/>
    </source>
</evidence>
<feature type="region of interest" description="Disordered" evidence="3">
    <location>
        <begin position="241"/>
        <end position="282"/>
    </location>
</feature>
<dbReference type="PANTHER" id="PTHR44591:SF3">
    <property type="entry name" value="RESPONSE REGULATORY DOMAIN-CONTAINING PROTEIN"/>
    <property type="match status" value="1"/>
</dbReference>
<organism evidence="5 6">
    <name type="scientific">Hyalangium minutum</name>
    <dbReference type="NCBI Taxonomy" id="394096"/>
    <lineage>
        <taxon>Bacteria</taxon>
        <taxon>Pseudomonadati</taxon>
        <taxon>Myxococcota</taxon>
        <taxon>Myxococcia</taxon>
        <taxon>Myxococcales</taxon>
        <taxon>Cystobacterineae</taxon>
        <taxon>Archangiaceae</taxon>
        <taxon>Hyalangium</taxon>
    </lineage>
</organism>
<evidence type="ECO:0000256" key="3">
    <source>
        <dbReference type="SAM" id="MobiDB-lite"/>
    </source>
</evidence>
<accession>A0A085WGR4</accession>
<comment type="caution">
    <text evidence="2">Lacks conserved residue(s) required for the propagation of feature annotation.</text>
</comment>
<dbReference type="OrthoDB" id="5518460at2"/>
<sequence>MSKKILIVESDSALSSSLREALEARGFAVDETTDGKGSVEQIRRDRPDLVVLAVDLSGGQNGYLICGKLKKDDDLKNVPIVIIGNPDGFAAHRKLKAHADEYVAKPVDSDQLVDRVGALIGFPEVVVGEVVEDEGLTLDGLTDDEPMDEPLSQDEPLAEEIAVESEPIASASEDLDMLDEAFSDMAGTDSSTEEEPVVAPPEASGNDEELDALDNLGKDAEDALDSLGDDEEKTQIGFMAPVVPLTPAPIPDPPRTPSRPAMTLPAVPAPSSTSKSTAVSAPAMSAADAAELRNLRAKVAELQSALSDAEAQASTAESRVQELEGKLETQTSELETARSAAGKSDKDSFALKDAVNKKDKELLRLKSEINLKEQEKDKEISRLKGELTQKEHDFVELQDKQLELERQHTESAAEMARRDAQIKTLTTRADQLTADKKKVEVQLTAAKEEARSASSKLTALQAEVDAHQQQQSAVETELEDLRGRVGQLESELETARGEASELRGQAESAREETSELRGQLEAVQSELETAKSDAEMARTELETVRTELETVRTELEGQAATAAEEAEGLRRRISELEEAAVRNEERVTKLYTRIKNDEKLRERAKKALGIAHQLLEEAPSATEEADEAAA</sequence>
<proteinExistence type="predicted"/>
<feature type="region of interest" description="Disordered" evidence="3">
    <location>
        <begin position="489"/>
        <end position="515"/>
    </location>
</feature>